<gene>
    <name evidence="1" type="ORF">L211DRAFT_853529</name>
</gene>
<organism evidence="1 2">
    <name type="scientific">Terfezia boudieri ATCC MYA-4762</name>
    <dbReference type="NCBI Taxonomy" id="1051890"/>
    <lineage>
        <taxon>Eukaryota</taxon>
        <taxon>Fungi</taxon>
        <taxon>Dikarya</taxon>
        <taxon>Ascomycota</taxon>
        <taxon>Pezizomycotina</taxon>
        <taxon>Pezizomycetes</taxon>
        <taxon>Pezizales</taxon>
        <taxon>Pezizaceae</taxon>
        <taxon>Terfezia</taxon>
    </lineage>
</organism>
<dbReference type="Proteomes" id="UP000267821">
    <property type="component" value="Unassembled WGS sequence"/>
</dbReference>
<reference evidence="1 2" key="1">
    <citation type="journal article" date="2018" name="Nat. Ecol. Evol.">
        <title>Pezizomycetes genomes reveal the molecular basis of ectomycorrhizal truffle lifestyle.</title>
        <authorList>
            <person name="Murat C."/>
            <person name="Payen T."/>
            <person name="Noel B."/>
            <person name="Kuo A."/>
            <person name="Morin E."/>
            <person name="Chen J."/>
            <person name="Kohler A."/>
            <person name="Krizsan K."/>
            <person name="Balestrini R."/>
            <person name="Da Silva C."/>
            <person name="Montanini B."/>
            <person name="Hainaut M."/>
            <person name="Levati E."/>
            <person name="Barry K.W."/>
            <person name="Belfiori B."/>
            <person name="Cichocki N."/>
            <person name="Clum A."/>
            <person name="Dockter R.B."/>
            <person name="Fauchery L."/>
            <person name="Guy J."/>
            <person name="Iotti M."/>
            <person name="Le Tacon F."/>
            <person name="Lindquist E.A."/>
            <person name="Lipzen A."/>
            <person name="Malagnac F."/>
            <person name="Mello A."/>
            <person name="Molinier V."/>
            <person name="Miyauchi S."/>
            <person name="Poulain J."/>
            <person name="Riccioni C."/>
            <person name="Rubini A."/>
            <person name="Sitrit Y."/>
            <person name="Splivallo R."/>
            <person name="Traeger S."/>
            <person name="Wang M."/>
            <person name="Zifcakova L."/>
            <person name="Wipf D."/>
            <person name="Zambonelli A."/>
            <person name="Paolocci F."/>
            <person name="Nowrousian M."/>
            <person name="Ottonello S."/>
            <person name="Baldrian P."/>
            <person name="Spatafora J.W."/>
            <person name="Henrissat B."/>
            <person name="Nagy L.G."/>
            <person name="Aury J.M."/>
            <person name="Wincker P."/>
            <person name="Grigoriev I.V."/>
            <person name="Bonfante P."/>
            <person name="Martin F.M."/>
        </authorList>
    </citation>
    <scope>NUCLEOTIDE SEQUENCE [LARGE SCALE GENOMIC DNA]</scope>
    <source>
        <strain evidence="1 2">ATCC MYA-4762</strain>
    </source>
</reference>
<protein>
    <submittedName>
        <fullName evidence="1">Uncharacterized protein</fullName>
    </submittedName>
</protein>
<accession>A0A3N4L848</accession>
<dbReference type="OrthoDB" id="10390061at2759"/>
<name>A0A3N4L848_9PEZI</name>
<evidence type="ECO:0000313" key="2">
    <source>
        <dbReference type="Proteomes" id="UP000267821"/>
    </source>
</evidence>
<sequence length="298" mass="33782">MPASESTSTPTARSPQLLMRILGIYPILRTIISFGHQSNISHLAKTCPAINSLLNHTISSGRLHKPYSLCTKDTNHCYVCHTIVCEDCRVDLREQERPSEIMARYGYKYAVVSGRSPTLRQELLAKLQAVLPVRAHTTKKQKIIQNYLCQVCSNHPWPRERKPVSETKPEWVPESLVTEEKNLKLASTQGFRRIIIPILEWDDIPDMDTMCTCGGFDTRCQAEPHLVRVERLPTKSEWAGLVLQPKGITWQFGSNRDVMLEAISPYLTRLVDNVHIPFYVVDEVREPTTGVSEISSSS</sequence>
<dbReference type="InParanoid" id="A0A3N4L848"/>
<evidence type="ECO:0000313" key="1">
    <source>
        <dbReference type="EMBL" id="RPB19067.1"/>
    </source>
</evidence>
<dbReference type="AlphaFoldDB" id="A0A3N4L848"/>
<dbReference type="EMBL" id="ML121599">
    <property type="protein sequence ID" value="RPB19067.1"/>
    <property type="molecule type" value="Genomic_DNA"/>
</dbReference>
<keyword evidence="2" id="KW-1185">Reference proteome</keyword>
<proteinExistence type="predicted"/>